<dbReference type="InterPro" id="IPR019196">
    <property type="entry name" value="ABC_transp_unknown"/>
</dbReference>
<dbReference type="InterPro" id="IPR055396">
    <property type="entry name" value="DUF7088"/>
</dbReference>
<feature type="transmembrane region" description="Helical" evidence="1">
    <location>
        <begin position="476"/>
        <end position="495"/>
    </location>
</feature>
<evidence type="ECO:0000259" key="3">
    <source>
        <dbReference type="Pfam" id="PF23357"/>
    </source>
</evidence>
<keyword evidence="1" id="KW-0472">Membrane</keyword>
<keyword evidence="1" id="KW-1133">Transmembrane helix</keyword>
<dbReference type="STRING" id="633813.SAMN04488087_2275"/>
<dbReference type="Proteomes" id="UP000185812">
    <property type="component" value="Unassembled WGS sequence"/>
</dbReference>
<keyword evidence="1" id="KW-0812">Transmembrane</keyword>
<gene>
    <name evidence="4" type="ORF">SAMN04488087_2275</name>
</gene>
<dbReference type="AlphaFoldDB" id="A0A1M6WC74"/>
<evidence type="ECO:0000259" key="2">
    <source>
        <dbReference type="Pfam" id="PF09822"/>
    </source>
</evidence>
<proteinExistence type="predicted"/>
<dbReference type="Pfam" id="PF23357">
    <property type="entry name" value="DUF7088"/>
    <property type="match status" value="1"/>
</dbReference>
<keyword evidence="5" id="KW-1185">Reference proteome</keyword>
<protein>
    <submittedName>
        <fullName evidence="4">Gliding-associated putative ABC transporter substrate-binding component GldG</fullName>
    </submittedName>
</protein>
<feature type="domain" description="DUF7088" evidence="3">
    <location>
        <begin position="37"/>
        <end position="139"/>
    </location>
</feature>
<evidence type="ECO:0000313" key="5">
    <source>
        <dbReference type="Proteomes" id="UP000185812"/>
    </source>
</evidence>
<sequence>MQRNWTTRTTLLLAGLILVVLNLIGLNVFFRLDLTDDRVYSLSEASIETVRNLDDPVTVRVFFTADLPAPYSSYRRFLRDKLDEYRAYGGNKFQYEFLDPGADESLQQEVARYNIPPVQVQVIEDDNLQIKNAYMGLVIEYGGERETIPVIEDLSTLEYDLTSAIRKLTRERLPVVGLLTGHGETGRAAMETFWRGLERNYDVRTVTVKGDSTLDPRPDVLFIIAPTDTFPEPHLQVLDRYLMEGGRIAVLLNRINANLQFGFASEQETRLEELLAHYGAVVRPDLVMDRQSSVVTMQRTVGFFRVAQMIEYPFFPIATRFNLDHPMVSRLREVFFYYVSSIDTSAALPAGVTRIPLVYSSPQSATQQGFFTIQPAMLPATENLQDGPYVLAVALHGTFPSAYDTTRVGKPARLVVVGDGDLVNEQRYGGQIPPGNLAFALNIADWLGQDEALLTIRTKSIAPRALEPVSESLRPFIKYANILGPVVLVVLFGLIRWRIRRQRQILLTT</sequence>
<dbReference type="Pfam" id="PF09822">
    <property type="entry name" value="ABC_transp_aux"/>
    <property type="match status" value="1"/>
</dbReference>
<dbReference type="EMBL" id="FRAU01000008">
    <property type="protein sequence ID" value="SHK91370.1"/>
    <property type="molecule type" value="Genomic_DNA"/>
</dbReference>
<dbReference type="OrthoDB" id="9777219at2"/>
<reference evidence="5" key="1">
    <citation type="submission" date="2016-11" db="EMBL/GenBank/DDBJ databases">
        <authorList>
            <person name="Varghese N."/>
            <person name="Submissions S."/>
        </authorList>
    </citation>
    <scope>NUCLEOTIDE SEQUENCE [LARGE SCALE GENOMIC DNA]</scope>
    <source>
        <strain evidence="5">DSM 22212</strain>
    </source>
</reference>
<feature type="domain" description="ABC-type uncharacterised transport system" evidence="2">
    <location>
        <begin position="174"/>
        <end position="435"/>
    </location>
</feature>
<organism evidence="4 5">
    <name type="scientific">Rhodothermus profundi</name>
    <dbReference type="NCBI Taxonomy" id="633813"/>
    <lineage>
        <taxon>Bacteria</taxon>
        <taxon>Pseudomonadati</taxon>
        <taxon>Rhodothermota</taxon>
        <taxon>Rhodothermia</taxon>
        <taxon>Rhodothermales</taxon>
        <taxon>Rhodothermaceae</taxon>
        <taxon>Rhodothermus</taxon>
    </lineage>
</organism>
<evidence type="ECO:0000256" key="1">
    <source>
        <dbReference type="SAM" id="Phobius"/>
    </source>
</evidence>
<evidence type="ECO:0000313" key="4">
    <source>
        <dbReference type="EMBL" id="SHK91370.1"/>
    </source>
</evidence>
<accession>A0A1M6WC74</accession>
<name>A0A1M6WC74_9BACT</name>
<dbReference type="RefSeq" id="WP_072716091.1">
    <property type="nucleotide sequence ID" value="NZ_FRAU01000008.1"/>
</dbReference>